<feature type="domain" description="NrS-1 polymerase-like helicase" evidence="2">
    <location>
        <begin position="549"/>
        <end position="658"/>
    </location>
</feature>
<dbReference type="InterPro" id="IPR045455">
    <property type="entry name" value="NrS-1_pol-like_helicase"/>
</dbReference>
<evidence type="ECO:0000313" key="3">
    <source>
        <dbReference type="EMBL" id="MDT8998361.1"/>
    </source>
</evidence>
<dbReference type="EMBL" id="JAVXZY010000001">
    <property type="protein sequence ID" value="MDT8998361.1"/>
    <property type="molecule type" value="Genomic_DNA"/>
</dbReference>
<reference evidence="3" key="1">
    <citation type="submission" date="2023-09" db="EMBL/GenBank/DDBJ databases">
        <title>Paucibacter sp. APW11 Genome sequencing and assembly.</title>
        <authorList>
            <person name="Kim I."/>
        </authorList>
    </citation>
    <scope>NUCLEOTIDE SEQUENCE</scope>
    <source>
        <strain evidence="3">APW11</strain>
    </source>
</reference>
<sequence length="863" mass="96128">MAARNAQIERFRGLPEAMRALPQWLVWRYVRKDPTKKPAKMPYYASGQLRGWPHGKPKDGKPTEGMPQVQQGDPLDRAELVSFDAVIAAFASRQSWDGIGFAFLPGDGLVGVDIDGAIDLETGEVSRRCDLVLRMCPSYAERSVSGTGVHIILSGEVESFKDDDIGLEVYCGRQFFTCTGERWGNAPEQAQPADPEALAVMRGMCEQAKRERDARKAAAAPAPAATGAAQAKRRSEGTDRTEGADDFKRVNQEALRALASWVPELFPKARAYKDGYRVSSKDLGRELQEDLGLLPSGIQDFGAEEKLTAIDVVVKFGCMSVKEALHWLAQRVGVQLTQRRRASARRPEPDGGGGDSQRPEPPPPPIEDGGGAGHGGGGGGGDSDDDGLGQEDADEGDGKAQKRRRRPLTKREQANLLVLKKTFAYQYGTKLAWDTEQLKAIEIANLRHTFGGDVVKLWMASEDRWVVRDHEIAFEPGVDLGKGCINLFKGLPLEPEPGDCSVMIELLRHLCSTSEAPGLGAEEIADWVLRWLALPLQRLGAKMDTALVFHGPQGTGKNLFFDAYRDFFGDYGVMVGQTELEDKYNTWLSGRMLIIGDEVVSRQEMYHGKNRLKWIVTQRTKIPIRAMHADTRWESNHANLVFLSNESQPLVLEDLDRRYLVVYTPAAEDGTLYARVAEFLANGGAAKFMHFLMTLDLQDFDEHTKPPLTVAKQNLIELSYKPAERFMHEWLRGFLDLPMRVCSVEQLYRAFRRWCDATGERFWPTQAQFTSTAGRFAHERVERDEKGCRLPPVIQTKVIQLKVSVAEGGGRRAVRCWVPRKCAPPEPGISEGEWAAAAVKDFEKVVRDFMRRNDRDDDDALGS</sequence>
<feature type="compositionally biased region" description="Low complexity" evidence="1">
    <location>
        <begin position="217"/>
        <end position="230"/>
    </location>
</feature>
<organism evidence="3 4">
    <name type="scientific">Roseateles aquae</name>
    <dbReference type="NCBI Taxonomy" id="3077235"/>
    <lineage>
        <taxon>Bacteria</taxon>
        <taxon>Pseudomonadati</taxon>
        <taxon>Pseudomonadota</taxon>
        <taxon>Betaproteobacteria</taxon>
        <taxon>Burkholderiales</taxon>
        <taxon>Sphaerotilaceae</taxon>
        <taxon>Roseateles</taxon>
    </lineage>
</organism>
<evidence type="ECO:0000313" key="4">
    <source>
        <dbReference type="Proteomes" id="UP001246372"/>
    </source>
</evidence>
<dbReference type="Proteomes" id="UP001246372">
    <property type="component" value="Unassembled WGS sequence"/>
</dbReference>
<dbReference type="InterPro" id="IPR027417">
    <property type="entry name" value="P-loop_NTPase"/>
</dbReference>
<feature type="compositionally biased region" description="Gly residues" evidence="1">
    <location>
        <begin position="368"/>
        <end position="381"/>
    </location>
</feature>
<feature type="region of interest" description="Disordered" evidence="1">
    <location>
        <begin position="48"/>
        <end position="71"/>
    </location>
</feature>
<accession>A0ABU3P713</accession>
<gene>
    <name evidence="3" type="ORF">RQP53_03615</name>
</gene>
<comment type="caution">
    <text evidence="3">The sequence shown here is derived from an EMBL/GenBank/DDBJ whole genome shotgun (WGS) entry which is preliminary data.</text>
</comment>
<evidence type="ECO:0000256" key="1">
    <source>
        <dbReference type="SAM" id="MobiDB-lite"/>
    </source>
</evidence>
<dbReference type="Pfam" id="PF19263">
    <property type="entry name" value="DUF5906"/>
    <property type="match status" value="1"/>
</dbReference>
<feature type="compositionally biased region" description="Basic and acidic residues" evidence="1">
    <location>
        <begin position="233"/>
        <end position="247"/>
    </location>
</feature>
<dbReference type="RefSeq" id="WP_315648678.1">
    <property type="nucleotide sequence ID" value="NZ_JAVXZY010000001.1"/>
</dbReference>
<feature type="region of interest" description="Disordered" evidence="1">
    <location>
        <begin position="211"/>
        <end position="247"/>
    </location>
</feature>
<proteinExistence type="predicted"/>
<protein>
    <submittedName>
        <fullName evidence="3">DUF5906 domain-containing protein</fullName>
    </submittedName>
</protein>
<name>A0ABU3P713_9BURK</name>
<evidence type="ECO:0000259" key="2">
    <source>
        <dbReference type="Pfam" id="PF19263"/>
    </source>
</evidence>
<keyword evidence="4" id="KW-1185">Reference proteome</keyword>
<feature type="region of interest" description="Disordered" evidence="1">
    <location>
        <begin position="336"/>
        <end position="408"/>
    </location>
</feature>
<feature type="compositionally biased region" description="Acidic residues" evidence="1">
    <location>
        <begin position="382"/>
        <end position="395"/>
    </location>
</feature>
<dbReference type="Gene3D" id="3.40.50.300">
    <property type="entry name" value="P-loop containing nucleotide triphosphate hydrolases"/>
    <property type="match status" value="1"/>
</dbReference>